<protein>
    <submittedName>
        <fullName evidence="2">Uncharacterized protein</fullName>
    </submittedName>
</protein>
<organism evidence="2 3">
    <name type="scientific">Eimeria tenella</name>
    <name type="common">Coccidian parasite</name>
    <dbReference type="NCBI Taxonomy" id="5802"/>
    <lineage>
        <taxon>Eukaryota</taxon>
        <taxon>Sar</taxon>
        <taxon>Alveolata</taxon>
        <taxon>Apicomplexa</taxon>
        <taxon>Conoidasida</taxon>
        <taxon>Coccidia</taxon>
        <taxon>Eucoccidiorida</taxon>
        <taxon>Eimeriorina</taxon>
        <taxon>Eimeriidae</taxon>
        <taxon>Eimeria</taxon>
    </lineage>
</organism>
<accession>U6KZJ2</accession>
<reference evidence="2" key="1">
    <citation type="submission" date="2013-10" db="EMBL/GenBank/DDBJ databases">
        <title>Genomic analysis of the causative agents of coccidiosis in chickens.</title>
        <authorList>
            <person name="Reid A.J."/>
            <person name="Blake D."/>
            <person name="Billington K."/>
            <person name="Browne H."/>
            <person name="Dunn M."/>
            <person name="Hung S."/>
            <person name="Kawahara F."/>
            <person name="Miranda-Saavedra D."/>
            <person name="Mourier T."/>
            <person name="Nagra H."/>
            <person name="Otto T.D."/>
            <person name="Rawlings N."/>
            <person name="Sanchez A."/>
            <person name="Sanders M."/>
            <person name="Subramaniam C."/>
            <person name="Tay Y."/>
            <person name="Dear P."/>
            <person name="Doerig C."/>
            <person name="Gruber A."/>
            <person name="Parkinson J."/>
            <person name="Shirley M."/>
            <person name="Wan K.L."/>
            <person name="Berriman M."/>
            <person name="Tomley F."/>
            <person name="Pain A."/>
        </authorList>
    </citation>
    <scope>NUCLEOTIDE SEQUENCE [LARGE SCALE GENOMIC DNA]</scope>
    <source>
        <strain evidence="2">Houghton</strain>
    </source>
</reference>
<dbReference type="Proteomes" id="UP000030747">
    <property type="component" value="Unassembled WGS sequence"/>
</dbReference>
<sequence length="295" mass="30962">MQPTATEPQISEKVPNGELTAAGSQAAAHAVNLLFEDIDALATENALLTEQVAALQASLRESGDRFAFLQSLAQQQQQQNRCEIAAVDSKGFSLLAAAEDDKLSWADVAAPVTQDAGSSDRTLTGDKGLQVLLRMRPLNQLQHIHQAEEDFEVPTEEQELEDVEASSERQQPEQPIALQPEGLARSKDTMHFDQYFSPQSASAAEGSPATAIAETAVTAVVTNGPAEEAATKSSGIARSLGLSPFRFFGRSGALSRLYGTTPISKAAVSPAVPPVAAAVAAAGTYGFGCKSPIDG</sequence>
<gene>
    <name evidence="2" type="ORF">ETH_00013455</name>
</gene>
<feature type="region of interest" description="Disordered" evidence="1">
    <location>
        <begin position="148"/>
        <end position="173"/>
    </location>
</feature>
<evidence type="ECO:0000313" key="3">
    <source>
        <dbReference type="Proteomes" id="UP000030747"/>
    </source>
</evidence>
<name>U6KZJ2_EIMTE</name>
<dbReference type="RefSeq" id="XP_013234136.1">
    <property type="nucleotide sequence ID" value="XM_013378682.1"/>
</dbReference>
<dbReference type="OrthoDB" id="348489at2759"/>
<proteinExistence type="predicted"/>
<dbReference type="VEuPathDB" id="ToxoDB:ETH2_1518300"/>
<dbReference type="AlphaFoldDB" id="U6KZJ2"/>
<evidence type="ECO:0000256" key="1">
    <source>
        <dbReference type="SAM" id="MobiDB-lite"/>
    </source>
</evidence>
<keyword evidence="3" id="KW-1185">Reference proteome</keyword>
<dbReference type="GeneID" id="25251856"/>
<feature type="compositionally biased region" description="Acidic residues" evidence="1">
    <location>
        <begin position="149"/>
        <end position="165"/>
    </location>
</feature>
<dbReference type="VEuPathDB" id="ToxoDB:ETH_00013455"/>
<reference evidence="2" key="2">
    <citation type="submission" date="2013-10" db="EMBL/GenBank/DDBJ databases">
        <authorList>
            <person name="Aslett M."/>
        </authorList>
    </citation>
    <scope>NUCLEOTIDE SEQUENCE [LARGE SCALE GENOMIC DNA]</scope>
    <source>
        <strain evidence="2">Houghton</strain>
    </source>
</reference>
<dbReference type="EMBL" id="HG675764">
    <property type="protein sequence ID" value="CDJ43386.1"/>
    <property type="molecule type" value="Genomic_DNA"/>
</dbReference>
<evidence type="ECO:0000313" key="2">
    <source>
        <dbReference type="EMBL" id="CDJ43386.1"/>
    </source>
</evidence>